<evidence type="ECO:0000313" key="4">
    <source>
        <dbReference type="Proteomes" id="UP000521872"/>
    </source>
</evidence>
<protein>
    <submittedName>
        <fullName evidence="3">Uncharacterized protein</fullName>
    </submittedName>
</protein>
<dbReference type="EMBL" id="JAACJL010000044">
    <property type="protein sequence ID" value="KAF4615445.1"/>
    <property type="molecule type" value="Genomic_DNA"/>
</dbReference>
<organism evidence="3 4">
    <name type="scientific">Agrocybe pediades</name>
    <dbReference type="NCBI Taxonomy" id="84607"/>
    <lineage>
        <taxon>Eukaryota</taxon>
        <taxon>Fungi</taxon>
        <taxon>Dikarya</taxon>
        <taxon>Basidiomycota</taxon>
        <taxon>Agaricomycotina</taxon>
        <taxon>Agaricomycetes</taxon>
        <taxon>Agaricomycetidae</taxon>
        <taxon>Agaricales</taxon>
        <taxon>Agaricineae</taxon>
        <taxon>Strophariaceae</taxon>
        <taxon>Agrocybe</taxon>
    </lineage>
</organism>
<keyword evidence="2" id="KW-0812">Transmembrane</keyword>
<keyword evidence="2" id="KW-1133">Transmembrane helix</keyword>
<accession>A0A8H4QRJ2</accession>
<name>A0A8H4QRJ2_9AGAR</name>
<keyword evidence="4" id="KW-1185">Reference proteome</keyword>
<evidence type="ECO:0000256" key="1">
    <source>
        <dbReference type="SAM" id="MobiDB-lite"/>
    </source>
</evidence>
<dbReference type="Proteomes" id="UP000521872">
    <property type="component" value="Unassembled WGS sequence"/>
</dbReference>
<evidence type="ECO:0000256" key="2">
    <source>
        <dbReference type="SAM" id="Phobius"/>
    </source>
</evidence>
<feature type="transmembrane region" description="Helical" evidence="2">
    <location>
        <begin position="149"/>
        <end position="171"/>
    </location>
</feature>
<evidence type="ECO:0000313" key="3">
    <source>
        <dbReference type="EMBL" id="KAF4615445.1"/>
    </source>
</evidence>
<keyword evidence="2" id="KW-0472">Membrane</keyword>
<feature type="region of interest" description="Disordered" evidence="1">
    <location>
        <begin position="294"/>
        <end position="338"/>
    </location>
</feature>
<feature type="compositionally biased region" description="Low complexity" evidence="1">
    <location>
        <begin position="312"/>
        <end position="325"/>
    </location>
</feature>
<feature type="region of interest" description="Disordered" evidence="1">
    <location>
        <begin position="237"/>
        <end position="266"/>
    </location>
</feature>
<sequence>MIFVDNEDFGIQYSAGWARNPDDSNSNSPGISAIPLGNSTHRCSLPGSTFSYQFEGTSNSVYGFFEASLVGSLMTSFTIDDGPPVNVTHIDGLSAKQHTLSGYISPSGAQTFVLDYMTYTALSKAAITNLPPGSANQGHNTKFSKVKGALVGGIVGGVTLVLILVFCFVWMRRRRQATQIQTPRPSTASDATGFSRQFTSKFISAPTFALTTPLDPFRLQEKDSEDTTEDLARHERLFNFGPSPPSPVLAASTQQTRAESQYDRRGDLISSRSNAAGASVRPLPDVPSSYSASIVYPTPSRSPAPPSYDCLSTRTASTRRPPTYRGTRISDLQGDENQ</sequence>
<gene>
    <name evidence="3" type="ORF">D9613_002506</name>
</gene>
<proteinExistence type="predicted"/>
<dbReference type="AlphaFoldDB" id="A0A8H4QRJ2"/>
<comment type="caution">
    <text evidence="3">The sequence shown here is derived from an EMBL/GenBank/DDBJ whole genome shotgun (WGS) entry which is preliminary data.</text>
</comment>
<reference evidence="3 4" key="1">
    <citation type="submission" date="2019-12" db="EMBL/GenBank/DDBJ databases">
        <authorList>
            <person name="Floudas D."/>
            <person name="Bentzer J."/>
            <person name="Ahren D."/>
            <person name="Johansson T."/>
            <person name="Persson P."/>
            <person name="Tunlid A."/>
        </authorList>
    </citation>
    <scope>NUCLEOTIDE SEQUENCE [LARGE SCALE GENOMIC DNA]</scope>
    <source>
        <strain evidence="3 4">CBS 102.39</strain>
    </source>
</reference>